<dbReference type="Gene3D" id="3.30.420.280">
    <property type="match status" value="1"/>
</dbReference>
<gene>
    <name evidence="3" type="ORF">UFOVP607_46</name>
</gene>
<evidence type="ECO:0000259" key="1">
    <source>
        <dbReference type="Pfam" id="PF04466"/>
    </source>
</evidence>
<protein>
    <submittedName>
        <fullName evidence="3">XtmB Phage terminase large subunit</fullName>
    </submittedName>
</protein>
<evidence type="ECO:0000259" key="2">
    <source>
        <dbReference type="Pfam" id="PF17288"/>
    </source>
</evidence>
<accession>A0A6J5N1U9</accession>
<dbReference type="Pfam" id="PF04466">
    <property type="entry name" value="Terminase_3"/>
    <property type="match status" value="1"/>
</dbReference>
<dbReference type="InterPro" id="IPR035412">
    <property type="entry name" value="Terminase_L_N"/>
</dbReference>
<dbReference type="NCBIfam" id="TIGR01547">
    <property type="entry name" value="phage_term_2"/>
    <property type="match status" value="1"/>
</dbReference>
<evidence type="ECO:0000313" key="3">
    <source>
        <dbReference type="EMBL" id="CAB4153064.1"/>
    </source>
</evidence>
<proteinExistence type="predicted"/>
<feature type="domain" description="Phage terminase large subunit C-terminal" evidence="2">
    <location>
        <begin position="255"/>
        <end position="396"/>
    </location>
</feature>
<name>A0A6J5N1U9_9CAUD</name>
<dbReference type="Pfam" id="PF17288">
    <property type="entry name" value="Terminase_3C"/>
    <property type="match status" value="1"/>
</dbReference>
<dbReference type="PANTHER" id="PTHR39184">
    <property type="match status" value="1"/>
</dbReference>
<organism evidence="3">
    <name type="scientific">uncultured Caudovirales phage</name>
    <dbReference type="NCBI Taxonomy" id="2100421"/>
    <lineage>
        <taxon>Viruses</taxon>
        <taxon>Duplodnaviria</taxon>
        <taxon>Heunggongvirae</taxon>
        <taxon>Uroviricota</taxon>
        <taxon>Caudoviricetes</taxon>
        <taxon>Peduoviridae</taxon>
        <taxon>Maltschvirus</taxon>
        <taxon>Maltschvirus maltsch</taxon>
    </lineage>
</organism>
<dbReference type="InterPro" id="IPR052380">
    <property type="entry name" value="Viral_DNA_packaging_terminase"/>
</dbReference>
<dbReference type="InterPro" id="IPR035413">
    <property type="entry name" value="Terminase_L_C"/>
</dbReference>
<sequence>MARLSKFQSLREKLSKLVIETPEAFEPLLQPARYKGAWGGRGSGKSHFFAELAVEESIRRKVDIVCLREVQKSLKFSVKKLIESKIESMGAGSYFEVQQEQIKSKHGGNIIFQGMQDHTSDSIKSLEGFGIAWFEEAQSASQRSLDLLRPTIRAPGSELWFSWNPNLETDPIDRLLRGKDLPPNAVVVKANYADNPWLPKELISELDYDRKRDPDKFAHIWLGEYQRNSEARVFRNWTIEEFERPAGTIHRLGADWGFSVDPSVLVRCDIEGNRLYVDYEAWQVGCEIVNLPELFMSVPEAEKWPITADSARPETISHMQRNGFPRIRSAIKGAKSLEDGVEFLKSFDIVVHPRCKHLIDELTLYSYKTDPLTGDVMPILADKDNHVIDALRYACEGARRAKPAPSADIHKTNKRRHAMGAGGWMGI</sequence>
<dbReference type="PANTHER" id="PTHR39184:SF1">
    <property type="entry name" value="PBSX PHAGE TERMINASE LARGE SUBUNIT"/>
    <property type="match status" value="1"/>
</dbReference>
<reference evidence="3" key="1">
    <citation type="submission" date="2020-04" db="EMBL/GenBank/DDBJ databases">
        <authorList>
            <person name="Chiriac C."/>
            <person name="Salcher M."/>
            <person name="Ghai R."/>
            <person name="Kavagutti S V."/>
        </authorList>
    </citation>
    <scope>NUCLEOTIDE SEQUENCE</scope>
</reference>
<dbReference type="EMBL" id="LR796581">
    <property type="protein sequence ID" value="CAB4153064.1"/>
    <property type="molecule type" value="Genomic_DNA"/>
</dbReference>
<dbReference type="Gene3D" id="3.40.50.300">
    <property type="entry name" value="P-loop containing nucleotide triphosphate hydrolases"/>
    <property type="match status" value="1"/>
</dbReference>
<dbReference type="InterPro" id="IPR027417">
    <property type="entry name" value="P-loop_NTPase"/>
</dbReference>
<dbReference type="InterPro" id="IPR006437">
    <property type="entry name" value="Phage_terminase_lsu"/>
</dbReference>
<feature type="domain" description="Phage terminase large subunit N-terminal" evidence="1">
    <location>
        <begin position="34"/>
        <end position="224"/>
    </location>
</feature>